<feature type="signal peptide" evidence="2">
    <location>
        <begin position="1"/>
        <end position="21"/>
    </location>
</feature>
<protein>
    <submittedName>
        <fullName evidence="3">Uncharacterized protein</fullName>
    </submittedName>
</protein>
<reference evidence="3" key="1">
    <citation type="journal article" date="2021" name="Mol. Ecol. Resour.">
        <title>Apolygus lucorum genome provides insights into omnivorousness and mesophyll feeding.</title>
        <authorList>
            <person name="Liu Y."/>
            <person name="Liu H."/>
            <person name="Wang H."/>
            <person name="Huang T."/>
            <person name="Liu B."/>
            <person name="Yang B."/>
            <person name="Yin L."/>
            <person name="Li B."/>
            <person name="Zhang Y."/>
            <person name="Zhang S."/>
            <person name="Jiang F."/>
            <person name="Zhang X."/>
            <person name="Ren Y."/>
            <person name="Wang B."/>
            <person name="Wang S."/>
            <person name="Lu Y."/>
            <person name="Wu K."/>
            <person name="Fan W."/>
            <person name="Wang G."/>
        </authorList>
    </citation>
    <scope>NUCLEOTIDE SEQUENCE</scope>
    <source>
        <strain evidence="3">12Hb</strain>
    </source>
</reference>
<evidence type="ECO:0000256" key="1">
    <source>
        <dbReference type="SAM" id="MobiDB-lite"/>
    </source>
</evidence>
<evidence type="ECO:0000313" key="4">
    <source>
        <dbReference type="Proteomes" id="UP000466442"/>
    </source>
</evidence>
<feature type="region of interest" description="Disordered" evidence="1">
    <location>
        <begin position="72"/>
        <end position="98"/>
    </location>
</feature>
<gene>
    <name evidence="3" type="ORF">GE061_007790</name>
</gene>
<keyword evidence="2" id="KW-0732">Signal</keyword>
<keyword evidence="4" id="KW-1185">Reference proteome</keyword>
<sequence length="139" mass="14991">MISALLPSLAQLAHLTSLALHVPFLSTPPAGHSSSAYGPGVTIPVAPPASQDINKPFHFTPSHSHIHLLHTFHRPENPGADPYDPRGSSKPGSPQGPAWSELPHELLLCSSQFPCCFYPERLCQLTLSYSVVDPLEILT</sequence>
<feature type="chain" id="PRO_5035757882" evidence="2">
    <location>
        <begin position="22"/>
        <end position="139"/>
    </location>
</feature>
<dbReference type="Proteomes" id="UP000466442">
    <property type="component" value="Linkage Group LG16"/>
</dbReference>
<evidence type="ECO:0000256" key="2">
    <source>
        <dbReference type="SAM" id="SignalP"/>
    </source>
</evidence>
<proteinExistence type="predicted"/>
<organism evidence="3 4">
    <name type="scientific">Apolygus lucorum</name>
    <name type="common">Small green plant bug</name>
    <name type="synonym">Lygocoris lucorum</name>
    <dbReference type="NCBI Taxonomy" id="248454"/>
    <lineage>
        <taxon>Eukaryota</taxon>
        <taxon>Metazoa</taxon>
        <taxon>Ecdysozoa</taxon>
        <taxon>Arthropoda</taxon>
        <taxon>Hexapoda</taxon>
        <taxon>Insecta</taxon>
        <taxon>Pterygota</taxon>
        <taxon>Neoptera</taxon>
        <taxon>Paraneoptera</taxon>
        <taxon>Hemiptera</taxon>
        <taxon>Heteroptera</taxon>
        <taxon>Panheteroptera</taxon>
        <taxon>Cimicomorpha</taxon>
        <taxon>Miridae</taxon>
        <taxon>Mirini</taxon>
        <taxon>Apolygus</taxon>
    </lineage>
</organism>
<dbReference type="EMBL" id="WIXP02000016">
    <property type="protein sequence ID" value="KAF6198044.1"/>
    <property type="molecule type" value="Genomic_DNA"/>
</dbReference>
<dbReference type="AlphaFoldDB" id="A0A8S9WP96"/>
<accession>A0A8S9WP96</accession>
<evidence type="ECO:0000313" key="3">
    <source>
        <dbReference type="EMBL" id="KAF6198044.1"/>
    </source>
</evidence>
<comment type="caution">
    <text evidence="3">The sequence shown here is derived from an EMBL/GenBank/DDBJ whole genome shotgun (WGS) entry which is preliminary data.</text>
</comment>
<name>A0A8S9WP96_APOLU</name>